<comment type="caution">
    <text evidence="1">The sequence shown here is derived from an EMBL/GenBank/DDBJ whole genome shotgun (WGS) entry which is preliminary data.</text>
</comment>
<name>A0ABR6MNN8_9DEIO</name>
<proteinExistence type="predicted"/>
<protein>
    <submittedName>
        <fullName evidence="1">Uncharacterized protein</fullName>
    </submittedName>
</protein>
<dbReference type="Proteomes" id="UP000536909">
    <property type="component" value="Unassembled WGS sequence"/>
</dbReference>
<accession>A0ABR6MNN8</accession>
<dbReference type="RefSeq" id="WP_164973291.1">
    <property type="nucleotide sequence ID" value="NZ_BSUI01000012.1"/>
</dbReference>
<dbReference type="EMBL" id="JACHFV010000001">
    <property type="protein sequence ID" value="MBB5293549.1"/>
    <property type="molecule type" value="Genomic_DNA"/>
</dbReference>
<sequence length="45" mass="5160">MKPGLRNHLHALSTRTRVNLNPEERRRRAVAAIAKQEVTTLLDLL</sequence>
<evidence type="ECO:0000313" key="1">
    <source>
        <dbReference type="EMBL" id="MBB5293549.1"/>
    </source>
</evidence>
<reference evidence="1 2" key="1">
    <citation type="submission" date="2020-08" db="EMBL/GenBank/DDBJ databases">
        <title>Genomic Encyclopedia of Type Strains, Phase IV (KMG-IV): sequencing the most valuable type-strain genomes for metagenomic binning, comparative biology and taxonomic classification.</title>
        <authorList>
            <person name="Goeker M."/>
        </authorList>
    </citation>
    <scope>NUCLEOTIDE SEQUENCE [LARGE SCALE GENOMIC DNA]</scope>
    <source>
        <strain evidence="1 2">DSM 105434</strain>
    </source>
</reference>
<keyword evidence="2" id="KW-1185">Reference proteome</keyword>
<organism evidence="1 2">
    <name type="scientific">Deinococcus metallilatus</name>
    <dbReference type="NCBI Taxonomy" id="1211322"/>
    <lineage>
        <taxon>Bacteria</taxon>
        <taxon>Thermotogati</taxon>
        <taxon>Deinococcota</taxon>
        <taxon>Deinococci</taxon>
        <taxon>Deinococcales</taxon>
        <taxon>Deinococcaceae</taxon>
        <taxon>Deinococcus</taxon>
    </lineage>
</organism>
<gene>
    <name evidence="1" type="ORF">HNQ10_000362</name>
</gene>
<evidence type="ECO:0000313" key="2">
    <source>
        <dbReference type="Proteomes" id="UP000536909"/>
    </source>
</evidence>